<dbReference type="EMBL" id="LR699553">
    <property type="protein sequence ID" value="VVD30033.1"/>
    <property type="molecule type" value="Genomic_DNA"/>
</dbReference>
<organism evidence="3 4">
    <name type="scientific">Paraburkholderia dioscoreae</name>
    <dbReference type="NCBI Taxonomy" id="2604047"/>
    <lineage>
        <taxon>Bacteria</taxon>
        <taxon>Pseudomonadati</taxon>
        <taxon>Pseudomonadota</taxon>
        <taxon>Betaproteobacteria</taxon>
        <taxon>Burkholderiales</taxon>
        <taxon>Burkholderiaceae</taxon>
        <taxon>Paraburkholderia</taxon>
    </lineage>
</organism>
<evidence type="ECO:0000313" key="4">
    <source>
        <dbReference type="Proteomes" id="UP000325811"/>
    </source>
</evidence>
<feature type="compositionally biased region" description="Low complexity" evidence="1">
    <location>
        <begin position="35"/>
        <end position="69"/>
    </location>
</feature>
<gene>
    <name evidence="3" type="ORF">PDMSB3_3577</name>
</gene>
<dbReference type="AlphaFoldDB" id="A0A5Q4YU81"/>
<feature type="signal peptide" evidence="2">
    <location>
        <begin position="1"/>
        <end position="30"/>
    </location>
</feature>
<dbReference type="RefSeq" id="WP_165186971.1">
    <property type="nucleotide sequence ID" value="NZ_LR699553.1"/>
</dbReference>
<evidence type="ECO:0008006" key="5">
    <source>
        <dbReference type="Google" id="ProtNLM"/>
    </source>
</evidence>
<evidence type="ECO:0000256" key="2">
    <source>
        <dbReference type="SAM" id="SignalP"/>
    </source>
</evidence>
<evidence type="ECO:0000256" key="1">
    <source>
        <dbReference type="SAM" id="MobiDB-lite"/>
    </source>
</evidence>
<feature type="region of interest" description="Disordered" evidence="1">
    <location>
        <begin position="35"/>
        <end position="74"/>
    </location>
</feature>
<protein>
    <recommendedName>
        <fullName evidence="5">Rap1a immunity protein domain-containing protein</fullName>
    </recommendedName>
</protein>
<sequence length="182" mass="18887">MQRNVPPAAAHAVNGLLMAAALSLASLAHAQTAAQTAAQTPPQTAQTAQTAQATQATQTAQAAQPLSPTLSQAAPPVDPTFSAYSLAQTCKQKNDNVAQGQCVGAIRGIIHGYQYGVLFLGQRAALPANETQRVSLCLRNTQVSSIVDEFVADAAQVNEDSLKHTPAEVAVLGSVHMHHSCN</sequence>
<keyword evidence="2" id="KW-0732">Signal</keyword>
<evidence type="ECO:0000313" key="3">
    <source>
        <dbReference type="EMBL" id="VVD30033.1"/>
    </source>
</evidence>
<dbReference type="Proteomes" id="UP000325811">
    <property type="component" value="Chromosome I"/>
</dbReference>
<keyword evidence="4" id="KW-1185">Reference proteome</keyword>
<accession>A0A5Q4YU81</accession>
<name>A0A5Q4YU81_9BURK</name>
<feature type="chain" id="PRO_5024973293" description="Rap1a immunity protein domain-containing protein" evidence="2">
    <location>
        <begin position="31"/>
        <end position="182"/>
    </location>
</feature>
<dbReference type="KEGG" id="pdio:PDMSB3_3577"/>
<proteinExistence type="predicted"/>
<reference evidence="3 4" key="1">
    <citation type="submission" date="2019-08" db="EMBL/GenBank/DDBJ databases">
        <authorList>
            <person name="Herpell B J."/>
        </authorList>
    </citation>
    <scope>NUCLEOTIDE SEQUENCE [LARGE SCALE GENOMIC DNA]</scope>
    <source>
        <strain evidence="4">Msb3</strain>
    </source>
</reference>